<dbReference type="Gramene" id="HORVU.MOREX.r3.3HG0244180.1">
    <property type="protein sequence ID" value="HORVU.MOREX.r3.3HG0244180.1"/>
    <property type="gene ID" value="HORVU.MOREX.r3.3HG0244180"/>
</dbReference>
<reference evidence="4" key="1">
    <citation type="journal article" date="2012" name="Nature">
        <title>A physical, genetic and functional sequence assembly of the barley genome.</title>
        <authorList>
            <consortium name="The International Barley Genome Sequencing Consortium"/>
            <person name="Mayer K.F."/>
            <person name="Waugh R."/>
            <person name="Brown J.W."/>
            <person name="Schulman A."/>
            <person name="Langridge P."/>
            <person name="Platzer M."/>
            <person name="Fincher G.B."/>
            <person name="Muehlbauer G.J."/>
            <person name="Sato K."/>
            <person name="Close T.J."/>
            <person name="Wise R.P."/>
            <person name="Stein N."/>
        </authorList>
    </citation>
    <scope>NUCLEOTIDE SEQUENCE [LARGE SCALE GENOMIC DNA]</scope>
    <source>
        <strain evidence="4">cv. Morex</strain>
    </source>
</reference>
<evidence type="ECO:0000256" key="2">
    <source>
        <dbReference type="SAM" id="MobiDB-lite"/>
    </source>
</evidence>
<proteinExistence type="predicted"/>
<keyword evidence="1" id="KW-0175">Coiled coil</keyword>
<evidence type="ECO:0000256" key="1">
    <source>
        <dbReference type="SAM" id="Coils"/>
    </source>
</evidence>
<feature type="region of interest" description="Disordered" evidence="2">
    <location>
        <begin position="218"/>
        <end position="253"/>
    </location>
</feature>
<dbReference type="AlphaFoldDB" id="A0A8I6WQB3"/>
<feature type="coiled-coil region" evidence="1">
    <location>
        <begin position="147"/>
        <end position="174"/>
    </location>
</feature>
<dbReference type="SMR" id="A0A8I6WQB3"/>
<dbReference type="InterPro" id="IPR039266">
    <property type="entry name" value="EN-1/SPM"/>
</dbReference>
<dbReference type="Proteomes" id="UP000011116">
    <property type="component" value="Chromosome 3H"/>
</dbReference>
<accession>A0A8I6WQB3</accession>
<feature type="compositionally biased region" description="Polar residues" evidence="2">
    <location>
        <begin position="241"/>
        <end position="253"/>
    </location>
</feature>
<reference evidence="3" key="3">
    <citation type="submission" date="2022-01" db="UniProtKB">
        <authorList>
            <consortium name="EnsemblPlants"/>
        </authorList>
    </citation>
    <scope>IDENTIFICATION</scope>
    <source>
        <strain evidence="3">subsp. vulgare</strain>
    </source>
</reference>
<name>A0A8I6WQB3_HORVV</name>
<dbReference type="EnsemblPlants" id="HORVU.MOREX.r3.3HG0244180.1">
    <property type="protein sequence ID" value="HORVU.MOREX.r3.3HG0244180.1"/>
    <property type="gene ID" value="HORVU.MOREX.r3.3HG0244180"/>
</dbReference>
<evidence type="ECO:0000313" key="3">
    <source>
        <dbReference type="EnsemblPlants" id="HORVU.MOREX.r3.3HG0244180.1"/>
    </source>
</evidence>
<dbReference type="GO" id="GO:0032196">
    <property type="term" value="P:transposition"/>
    <property type="evidence" value="ECO:0007669"/>
    <property type="project" value="InterPro"/>
</dbReference>
<sequence>MVGVPHHQGSVNSIQFGENWGCHNKTEVPEMYDLYAMAHTASYKKVKAFSESDLEHPENFTNIFSHHKLVKYRDHGKARKGEDFNPSEGPIDPELVMIAGNGRPHGSIVIGDGLICCPSTLRQIKACQTSSCPEITRRPRPVELAIEAAIQKEREEMQAAMAEKDKEIRELEDRTTTLVEVERARNDASNRAIYELFVSMCEKSGQVPPPMPVINVARTNISRNASHDPSTVEPSPGQPSPGETSQSHRASPP</sequence>
<protein>
    <submittedName>
        <fullName evidence="3">Uncharacterized protein</fullName>
    </submittedName>
</protein>
<reference evidence="3" key="2">
    <citation type="submission" date="2020-10" db="EMBL/GenBank/DDBJ databases">
        <authorList>
            <person name="Scholz U."/>
            <person name="Mascher M."/>
            <person name="Fiebig A."/>
        </authorList>
    </citation>
    <scope>NUCLEOTIDE SEQUENCE [LARGE SCALE GENOMIC DNA]</scope>
    <source>
        <strain evidence="3">cv. Morex</strain>
    </source>
</reference>
<organism evidence="3 4">
    <name type="scientific">Hordeum vulgare subsp. vulgare</name>
    <name type="common">Domesticated barley</name>
    <dbReference type="NCBI Taxonomy" id="112509"/>
    <lineage>
        <taxon>Eukaryota</taxon>
        <taxon>Viridiplantae</taxon>
        <taxon>Streptophyta</taxon>
        <taxon>Embryophyta</taxon>
        <taxon>Tracheophyta</taxon>
        <taxon>Spermatophyta</taxon>
        <taxon>Magnoliopsida</taxon>
        <taxon>Liliopsida</taxon>
        <taxon>Poales</taxon>
        <taxon>Poaceae</taxon>
        <taxon>BOP clade</taxon>
        <taxon>Pooideae</taxon>
        <taxon>Triticodae</taxon>
        <taxon>Triticeae</taxon>
        <taxon>Hordeinae</taxon>
        <taxon>Hordeum</taxon>
    </lineage>
</organism>
<dbReference type="PANTHER" id="PTHR33157">
    <property type="entry name" value="AUTONOMOUS TRANSPOSABLE ELEMENT EN-1 MOSAIC PROTEIN-RELATED"/>
    <property type="match status" value="1"/>
</dbReference>
<keyword evidence="4" id="KW-1185">Reference proteome</keyword>
<evidence type="ECO:0000313" key="4">
    <source>
        <dbReference type="Proteomes" id="UP000011116"/>
    </source>
</evidence>
<feature type="compositionally biased region" description="Polar residues" evidence="2">
    <location>
        <begin position="218"/>
        <end position="233"/>
    </location>
</feature>
<dbReference type="PANTHER" id="PTHR33157:SF12">
    <property type="entry name" value="TRANSPOSASE TNP1_EN_SPM-LIKE DOMAIN-CONTAINING PROTEIN"/>
    <property type="match status" value="1"/>
</dbReference>